<dbReference type="AlphaFoldDB" id="A0A9J6QXN5"/>
<dbReference type="Proteomes" id="UP001065549">
    <property type="component" value="Unassembled WGS sequence"/>
</dbReference>
<dbReference type="EMBL" id="JAOSHN010000008">
    <property type="protein sequence ID" value="MCU7380251.1"/>
    <property type="molecule type" value="Genomic_DNA"/>
</dbReference>
<feature type="domain" description="(S)-ureidoglycine aminohydrolase cupin" evidence="1">
    <location>
        <begin position="35"/>
        <end position="89"/>
    </location>
</feature>
<dbReference type="InterPro" id="IPR014710">
    <property type="entry name" value="RmlC-like_jellyroll"/>
</dbReference>
<dbReference type="InterPro" id="IPR011051">
    <property type="entry name" value="RmlC_Cupin_sf"/>
</dbReference>
<protein>
    <submittedName>
        <fullName evidence="2">Cupin domain-containing protein</fullName>
    </submittedName>
</protein>
<reference evidence="2" key="1">
    <citation type="submission" date="2022-09" db="EMBL/GenBank/DDBJ databases">
        <title>Culturomic study of gut microbiota in children with autism spectrum disorder.</title>
        <authorList>
            <person name="Efimov B.A."/>
            <person name="Chaplin A.V."/>
            <person name="Sokolova S.R."/>
            <person name="Pikina A.P."/>
            <person name="Korzhanova M."/>
            <person name="Belova V."/>
            <person name="Korostin D."/>
        </authorList>
    </citation>
    <scope>NUCLEOTIDE SEQUENCE</scope>
    <source>
        <strain evidence="2">ASD5510</strain>
    </source>
</reference>
<sequence length="97" mass="11097">MTIKDIKVKKITAEEAVRIGADQWEVLIDEEPLEEEWLVEEQEASYIVEGEAIVTVNGEELMLTPGTLVSFPKGLSCIWKTPKYMKKTFKEGFDFEV</sequence>
<keyword evidence="3" id="KW-1185">Reference proteome</keyword>
<dbReference type="InterPro" id="IPR008579">
    <property type="entry name" value="UGlyAH_Cupin_dom"/>
</dbReference>
<dbReference type="Pfam" id="PF05899">
    <property type="entry name" value="Cupin_3"/>
    <property type="match status" value="1"/>
</dbReference>
<organism evidence="2 3">
    <name type="scientific">Hominibacterium faecale</name>
    <dbReference type="NCBI Taxonomy" id="2839743"/>
    <lineage>
        <taxon>Bacteria</taxon>
        <taxon>Bacillati</taxon>
        <taxon>Bacillota</taxon>
        <taxon>Clostridia</taxon>
        <taxon>Peptostreptococcales</taxon>
        <taxon>Anaerovoracaceae</taxon>
        <taxon>Hominibacterium</taxon>
    </lineage>
</organism>
<accession>A0A9J6QXN5</accession>
<name>A0A9J6QXN5_9FIRM</name>
<evidence type="ECO:0000313" key="2">
    <source>
        <dbReference type="EMBL" id="MCU7380251.1"/>
    </source>
</evidence>
<dbReference type="Gene3D" id="2.60.120.10">
    <property type="entry name" value="Jelly Rolls"/>
    <property type="match status" value="1"/>
</dbReference>
<evidence type="ECO:0000259" key="1">
    <source>
        <dbReference type="Pfam" id="PF05899"/>
    </source>
</evidence>
<gene>
    <name evidence="2" type="ORF">OBO34_18120</name>
</gene>
<proteinExistence type="predicted"/>
<comment type="caution">
    <text evidence="2">The sequence shown here is derived from an EMBL/GenBank/DDBJ whole genome shotgun (WGS) entry which is preliminary data.</text>
</comment>
<evidence type="ECO:0000313" key="3">
    <source>
        <dbReference type="Proteomes" id="UP001065549"/>
    </source>
</evidence>
<dbReference type="SUPFAM" id="SSF51182">
    <property type="entry name" value="RmlC-like cupins"/>
    <property type="match status" value="1"/>
</dbReference>
<dbReference type="RefSeq" id="WP_253020251.1">
    <property type="nucleotide sequence ID" value="NZ_JAJAGH010000012.1"/>
</dbReference>